<keyword evidence="1" id="KW-0472">Membrane</keyword>
<evidence type="ECO:0000313" key="2">
    <source>
        <dbReference type="EMBL" id="MEJ6348961.1"/>
    </source>
</evidence>
<name>A0ABU8SHY8_9LACO</name>
<keyword evidence="1" id="KW-0812">Transmembrane</keyword>
<evidence type="ECO:0000313" key="3">
    <source>
        <dbReference type="Proteomes" id="UP001377804"/>
    </source>
</evidence>
<feature type="transmembrane region" description="Helical" evidence="1">
    <location>
        <begin position="170"/>
        <end position="193"/>
    </location>
</feature>
<dbReference type="Proteomes" id="UP001377804">
    <property type="component" value="Unassembled WGS sequence"/>
</dbReference>
<keyword evidence="3" id="KW-1185">Reference proteome</keyword>
<dbReference type="Pfam" id="PF06161">
    <property type="entry name" value="DUF975"/>
    <property type="match status" value="1"/>
</dbReference>
<gene>
    <name evidence="2" type="ORF">R4Y45_06980</name>
</gene>
<dbReference type="RefSeq" id="WP_339970465.1">
    <property type="nucleotide sequence ID" value="NZ_JAWMWG010000005.1"/>
</dbReference>
<protein>
    <submittedName>
        <fullName evidence="2">DUF975 family protein</fullName>
    </submittedName>
</protein>
<feature type="transmembrane region" description="Helical" evidence="1">
    <location>
        <begin position="234"/>
        <end position="260"/>
    </location>
</feature>
<feature type="transmembrane region" description="Helical" evidence="1">
    <location>
        <begin position="70"/>
        <end position="96"/>
    </location>
</feature>
<feature type="transmembrane region" description="Helical" evidence="1">
    <location>
        <begin position="131"/>
        <end position="164"/>
    </location>
</feature>
<dbReference type="EMBL" id="JAWMWG010000005">
    <property type="protein sequence ID" value="MEJ6348961.1"/>
    <property type="molecule type" value="Genomic_DNA"/>
</dbReference>
<proteinExistence type="predicted"/>
<feature type="transmembrane region" description="Helical" evidence="1">
    <location>
        <begin position="20"/>
        <end position="38"/>
    </location>
</feature>
<comment type="caution">
    <text evidence="2">The sequence shown here is derived from an EMBL/GenBank/DDBJ whole genome shotgun (WGS) entry which is preliminary data.</text>
</comment>
<dbReference type="InterPro" id="IPR010380">
    <property type="entry name" value="DUF975"/>
</dbReference>
<keyword evidence="1" id="KW-1133">Transmembrane helix</keyword>
<sequence length="282" mass="31205">MDRIQLKEKAKRLVSEDRGYYFTITFVPMIILFIYNMIANTAGYISYVTSIMNMAQHTTNIEDFSSNLSVLMSFIGIGSIIGLLVSLVTAIIKFGVRILMLKSYRQEEAAGESGIEDSLYAFKDSRWLAALGFFVIIYLYQLVVAGAAGIILGLIAIILVFIGIAANNTIVTVILILIGILALVAVGIVAIILNNFTSQLNYAFLDASQKGDSFSGAISQSFKLMTKKDNMMQFFNLQASFIGWSILNELTFGILGIVWWNAYAEMTYAGFYDEIVKKEAQA</sequence>
<reference evidence="2 3" key="1">
    <citation type="submission" date="2023-10" db="EMBL/GenBank/DDBJ databases">
        <title>Holzapfeliella saturejae sp. nov. isolated from Satureja montana flowers.</title>
        <authorList>
            <person name="Alcantara C."/>
            <person name="Zuniga M."/>
            <person name="Landete J.M."/>
            <person name="Monedero V."/>
        </authorList>
    </citation>
    <scope>NUCLEOTIDE SEQUENCE [LARGE SCALE GENOMIC DNA]</scope>
    <source>
        <strain evidence="2 3">He02</strain>
    </source>
</reference>
<accession>A0ABU8SHY8</accession>
<evidence type="ECO:0000256" key="1">
    <source>
        <dbReference type="SAM" id="Phobius"/>
    </source>
</evidence>
<organism evidence="2 3">
    <name type="scientific">Holzapfeliella saturejae</name>
    <dbReference type="NCBI Taxonomy" id="3082953"/>
    <lineage>
        <taxon>Bacteria</taxon>
        <taxon>Bacillati</taxon>
        <taxon>Bacillota</taxon>
        <taxon>Bacilli</taxon>
        <taxon>Lactobacillales</taxon>
        <taxon>Lactobacillaceae</taxon>
        <taxon>Holzapfeliella</taxon>
    </lineage>
</organism>